<evidence type="ECO:0000256" key="1">
    <source>
        <dbReference type="SAM" id="SignalP"/>
    </source>
</evidence>
<reference evidence="3" key="1">
    <citation type="journal article" date="2019" name="Int. J. Syst. Evol. Microbiol.">
        <title>The Global Catalogue of Microorganisms (GCM) 10K type strain sequencing project: providing services to taxonomists for standard genome sequencing and annotation.</title>
        <authorList>
            <consortium name="The Broad Institute Genomics Platform"/>
            <consortium name="The Broad Institute Genome Sequencing Center for Infectious Disease"/>
            <person name="Wu L."/>
            <person name="Ma J."/>
        </authorList>
    </citation>
    <scope>NUCLEOTIDE SEQUENCE [LARGE SCALE GENOMIC DNA]</scope>
    <source>
        <strain evidence="3">JCM 4586</strain>
    </source>
</reference>
<feature type="chain" id="PRO_5047045429" evidence="1">
    <location>
        <begin position="30"/>
        <end position="58"/>
    </location>
</feature>
<proteinExistence type="predicted"/>
<evidence type="ECO:0000313" key="3">
    <source>
        <dbReference type="Proteomes" id="UP000659223"/>
    </source>
</evidence>
<organism evidence="2 3">
    <name type="scientific">Streptomyces hiroshimensis</name>
    <dbReference type="NCBI Taxonomy" id="66424"/>
    <lineage>
        <taxon>Bacteria</taxon>
        <taxon>Bacillati</taxon>
        <taxon>Actinomycetota</taxon>
        <taxon>Actinomycetes</taxon>
        <taxon>Kitasatosporales</taxon>
        <taxon>Streptomycetaceae</taxon>
        <taxon>Streptomyces</taxon>
    </lineage>
</organism>
<gene>
    <name evidence="2" type="ORF">GCM10010324_42250</name>
</gene>
<evidence type="ECO:0000313" key="2">
    <source>
        <dbReference type="EMBL" id="GGX92043.1"/>
    </source>
</evidence>
<keyword evidence="3" id="KW-1185">Reference proteome</keyword>
<accession>A0ABQ2YQF0</accession>
<name>A0ABQ2YQF0_9ACTN</name>
<feature type="signal peptide" evidence="1">
    <location>
        <begin position="1"/>
        <end position="29"/>
    </location>
</feature>
<sequence>MKFKFAISSFIAAAGIVGAFGGTALAAQAGTGTAVGEKVVVTAKQDTTDDIVWQSLPR</sequence>
<dbReference type="EMBL" id="BMUT01000009">
    <property type="protein sequence ID" value="GGX92043.1"/>
    <property type="molecule type" value="Genomic_DNA"/>
</dbReference>
<protein>
    <submittedName>
        <fullName evidence="2">Uncharacterized protein</fullName>
    </submittedName>
</protein>
<dbReference type="Proteomes" id="UP000659223">
    <property type="component" value="Unassembled WGS sequence"/>
</dbReference>
<comment type="caution">
    <text evidence="2">The sequence shown here is derived from an EMBL/GenBank/DDBJ whole genome shotgun (WGS) entry which is preliminary data.</text>
</comment>
<keyword evidence="1" id="KW-0732">Signal</keyword>
<dbReference type="RefSeq" id="WP_190023292.1">
    <property type="nucleotide sequence ID" value="NZ_BMUT01000009.1"/>
</dbReference>